<dbReference type="EMBL" id="DSQF01000022">
    <property type="protein sequence ID" value="HGZ43833.1"/>
    <property type="molecule type" value="Genomic_DNA"/>
</dbReference>
<organism evidence="6">
    <name type="scientific">Eiseniibacteriota bacterium</name>
    <dbReference type="NCBI Taxonomy" id="2212470"/>
    <lineage>
        <taxon>Bacteria</taxon>
        <taxon>Candidatus Eiseniibacteriota</taxon>
    </lineage>
</organism>
<dbReference type="GO" id="GO:0019346">
    <property type="term" value="P:transsulfuration"/>
    <property type="evidence" value="ECO:0007669"/>
    <property type="project" value="InterPro"/>
</dbReference>
<protein>
    <submittedName>
        <fullName evidence="6">Aminotransferase class I/II-fold pyridoxal phosphate-dependent enzyme</fullName>
    </submittedName>
</protein>
<dbReference type="InterPro" id="IPR015421">
    <property type="entry name" value="PyrdxlP-dep_Trfase_major"/>
</dbReference>
<keyword evidence="6" id="KW-0032">Aminotransferase</keyword>
<evidence type="ECO:0000313" key="6">
    <source>
        <dbReference type="EMBL" id="HGZ43833.1"/>
    </source>
</evidence>
<dbReference type="Gene3D" id="3.90.1150.10">
    <property type="entry name" value="Aspartate Aminotransferase, domain 1"/>
    <property type="match status" value="1"/>
</dbReference>
<evidence type="ECO:0000256" key="5">
    <source>
        <dbReference type="SAM" id="MobiDB-lite"/>
    </source>
</evidence>
<reference evidence="6" key="1">
    <citation type="journal article" date="2020" name="mSystems">
        <title>Genome- and Community-Level Interaction Insights into Carbon Utilization and Element Cycling Functions of Hydrothermarchaeota in Hydrothermal Sediment.</title>
        <authorList>
            <person name="Zhou Z."/>
            <person name="Liu Y."/>
            <person name="Xu W."/>
            <person name="Pan J."/>
            <person name="Luo Z.H."/>
            <person name="Li M."/>
        </authorList>
    </citation>
    <scope>NUCLEOTIDE SEQUENCE [LARGE SCALE GENOMIC DNA]</scope>
    <source>
        <strain evidence="6">SpSt-381</strain>
    </source>
</reference>
<accession>A0A832I752</accession>
<evidence type="ECO:0000256" key="4">
    <source>
        <dbReference type="RuleBase" id="RU362118"/>
    </source>
</evidence>
<dbReference type="GO" id="GO:0019343">
    <property type="term" value="P:cysteine biosynthetic process via cystathionine"/>
    <property type="evidence" value="ECO:0007669"/>
    <property type="project" value="TreeGrafter"/>
</dbReference>
<name>A0A832I752_UNCEI</name>
<dbReference type="GO" id="GO:0005737">
    <property type="term" value="C:cytoplasm"/>
    <property type="evidence" value="ECO:0007669"/>
    <property type="project" value="TreeGrafter"/>
</dbReference>
<gene>
    <name evidence="6" type="ORF">ENR23_10500</name>
</gene>
<comment type="caution">
    <text evidence="6">The sequence shown here is derived from an EMBL/GenBank/DDBJ whole genome shotgun (WGS) entry which is preliminary data.</text>
</comment>
<dbReference type="PIRSF" id="PIRSF001434">
    <property type="entry name" value="CGS"/>
    <property type="match status" value="1"/>
</dbReference>
<evidence type="ECO:0000256" key="2">
    <source>
        <dbReference type="ARBA" id="ARBA00022898"/>
    </source>
</evidence>
<dbReference type="GO" id="GO:0004123">
    <property type="term" value="F:cystathionine gamma-lyase activity"/>
    <property type="evidence" value="ECO:0007669"/>
    <property type="project" value="TreeGrafter"/>
</dbReference>
<dbReference type="Gene3D" id="3.40.640.10">
    <property type="entry name" value="Type I PLP-dependent aspartate aminotransferase-like (Major domain)"/>
    <property type="match status" value="1"/>
</dbReference>
<dbReference type="AlphaFoldDB" id="A0A832I752"/>
<dbReference type="FunFam" id="3.40.640.10:FF:000046">
    <property type="entry name" value="Cystathionine gamma-lyase"/>
    <property type="match status" value="1"/>
</dbReference>
<keyword evidence="6" id="KW-0808">Transferase</keyword>
<comment type="cofactor">
    <cofactor evidence="1 4">
        <name>pyridoxal 5'-phosphate</name>
        <dbReference type="ChEBI" id="CHEBI:597326"/>
    </cofactor>
</comment>
<dbReference type="InterPro" id="IPR015424">
    <property type="entry name" value="PyrdxlP-dep_Trfase"/>
</dbReference>
<keyword evidence="2 3" id="KW-0663">Pyridoxal phosphate</keyword>
<proteinExistence type="inferred from homology"/>
<dbReference type="InterPro" id="IPR000277">
    <property type="entry name" value="Cys/Met-Metab_PyrdxlP-dep_enz"/>
</dbReference>
<dbReference type="PANTHER" id="PTHR11808:SF85">
    <property type="entry name" value="CYSTATHIONINE GAMMA-LYASE-RELATED"/>
    <property type="match status" value="1"/>
</dbReference>
<evidence type="ECO:0000256" key="1">
    <source>
        <dbReference type="ARBA" id="ARBA00001933"/>
    </source>
</evidence>
<dbReference type="CDD" id="cd00614">
    <property type="entry name" value="CGS_like"/>
    <property type="match status" value="1"/>
</dbReference>
<dbReference type="Pfam" id="PF01053">
    <property type="entry name" value="Cys_Met_Meta_PP"/>
    <property type="match status" value="1"/>
</dbReference>
<dbReference type="GO" id="GO:0008483">
    <property type="term" value="F:transaminase activity"/>
    <property type="evidence" value="ECO:0007669"/>
    <property type="project" value="UniProtKB-KW"/>
</dbReference>
<dbReference type="GO" id="GO:0030170">
    <property type="term" value="F:pyridoxal phosphate binding"/>
    <property type="evidence" value="ECO:0007669"/>
    <property type="project" value="InterPro"/>
</dbReference>
<feature type="region of interest" description="Disordered" evidence="5">
    <location>
        <begin position="1"/>
        <end position="42"/>
    </location>
</feature>
<dbReference type="PANTHER" id="PTHR11808">
    <property type="entry name" value="TRANS-SULFURATION ENZYME FAMILY MEMBER"/>
    <property type="match status" value="1"/>
</dbReference>
<sequence length="413" mass="44048">MRFAIFHRPPAESPTVSQRSDARRGASTRAVHGPGDPPPGPVGIPIVHSATFSFATLEAQDREQARGAAGAFYQRHGHPTLHACEERLAALEEAEAALLFPSGMAAIACAFMARLRPGDHVVTLRQGYGGTLALLRWGAERFGWSFSLVDARDPGAWAASFTPATRLFHVESPTNPVLDVVDLHEAAQLAHRHGAWLTVDNTIASPVGQHPLAHGADLVLHSATKSIGGHSDLLAGVAAGPRDRIAALWEARTVTGPVPDPELAWRVERSLKTLALRVRTANENALELAVRLETHPAVARVFYPGLIRHPGHEIARRQMRLGFGPLLAFEVKGGDAAARAVVEALRLVRLAPSLGGVESLATLPALTSHVHLTPAERAAAGIPDGCVRLSVGIEDEADLWADLERALARAPRA</sequence>
<evidence type="ECO:0000256" key="3">
    <source>
        <dbReference type="PIRSR" id="PIRSR001434-2"/>
    </source>
</evidence>
<comment type="similarity">
    <text evidence="4">Belongs to the trans-sulfuration enzymes family.</text>
</comment>
<dbReference type="InterPro" id="IPR015422">
    <property type="entry name" value="PyrdxlP-dep_Trfase_small"/>
</dbReference>
<feature type="modified residue" description="N6-(pyridoxal phosphate)lysine" evidence="3">
    <location>
        <position position="225"/>
    </location>
</feature>
<dbReference type="SUPFAM" id="SSF53383">
    <property type="entry name" value="PLP-dependent transferases"/>
    <property type="match status" value="1"/>
</dbReference>